<reference evidence="2" key="1">
    <citation type="journal article" date="2013" name="Genome Announc.">
        <title>Draft genome sequence of the grapevine dieback fungus Eutypa lata UCR-EL1.</title>
        <authorList>
            <person name="Blanco-Ulate B."/>
            <person name="Rolshausen P.E."/>
            <person name="Cantu D."/>
        </authorList>
    </citation>
    <scope>NUCLEOTIDE SEQUENCE [LARGE SCALE GENOMIC DNA]</scope>
    <source>
        <strain evidence="2">UCR-EL1</strain>
    </source>
</reference>
<keyword evidence="2" id="KW-1185">Reference proteome</keyword>
<dbReference type="Proteomes" id="UP000012174">
    <property type="component" value="Unassembled WGS sequence"/>
</dbReference>
<evidence type="ECO:0000313" key="2">
    <source>
        <dbReference type="Proteomes" id="UP000012174"/>
    </source>
</evidence>
<accession>M7SYB7</accession>
<name>M7SYB7_EUTLA</name>
<dbReference type="EMBL" id="KB705621">
    <property type="protein sequence ID" value="EMR71589.1"/>
    <property type="molecule type" value="Genomic_DNA"/>
</dbReference>
<gene>
    <name evidence="1" type="ORF">UCREL1_1367</name>
</gene>
<evidence type="ECO:0000313" key="1">
    <source>
        <dbReference type="EMBL" id="EMR71589.1"/>
    </source>
</evidence>
<protein>
    <submittedName>
        <fullName evidence="1">Uncharacterized protein</fullName>
    </submittedName>
</protein>
<sequence>MDIFQGLAQAGQHIAKAADELGRGLAKGAEEFGKGFAQGGHHHHAADVLANNVRKGAEAAIPGLLKAADEFGRTSAKGIGESWEGTAQARANLGLQVALHALGAAAEIQGLAGKCASSGCAGAHALRCWLETAIETGEGLPADFKKALDGVSTAVYKFVGENPVPCGVVVTLLALAVMALLVPQCISVFGFRSAGPVAGKYTVYGDAICVEKV</sequence>
<organism evidence="1 2">
    <name type="scientific">Eutypa lata (strain UCR-EL1)</name>
    <name type="common">Grapevine dieback disease fungus</name>
    <name type="synonym">Eutypa armeniacae</name>
    <dbReference type="NCBI Taxonomy" id="1287681"/>
    <lineage>
        <taxon>Eukaryota</taxon>
        <taxon>Fungi</taxon>
        <taxon>Dikarya</taxon>
        <taxon>Ascomycota</taxon>
        <taxon>Pezizomycotina</taxon>
        <taxon>Sordariomycetes</taxon>
        <taxon>Xylariomycetidae</taxon>
        <taxon>Xylariales</taxon>
        <taxon>Diatrypaceae</taxon>
        <taxon>Eutypa</taxon>
    </lineage>
</organism>
<proteinExistence type="predicted"/>
<dbReference type="HOGENOM" id="CLU_1294400_0_0_1"/>
<dbReference type="OrthoDB" id="440424at2759"/>
<dbReference type="KEGG" id="ela:UCREL1_1367"/>
<dbReference type="AlphaFoldDB" id="M7SYB7"/>